<dbReference type="PROSITE" id="PS50076">
    <property type="entry name" value="DNAJ_2"/>
    <property type="match status" value="1"/>
</dbReference>
<evidence type="ECO:0000256" key="2">
    <source>
        <dbReference type="ARBA" id="ARBA00023186"/>
    </source>
</evidence>
<dbReference type="InterPro" id="IPR009073">
    <property type="entry name" value="HscB_oligo_C"/>
</dbReference>
<keyword evidence="6" id="KW-1185">Reference proteome</keyword>
<evidence type="ECO:0000256" key="3">
    <source>
        <dbReference type="ARBA" id="ARBA00025596"/>
    </source>
</evidence>
<dbReference type="InterPro" id="IPR001623">
    <property type="entry name" value="DnaJ_domain"/>
</dbReference>
<dbReference type="InterPro" id="IPR036386">
    <property type="entry name" value="HscB_C_sf"/>
</dbReference>
<dbReference type="PANTHER" id="PTHR14021">
    <property type="entry name" value="IRON-SULFUR CLUSTER CO-CHAPERONE PROTEIN HSCB"/>
    <property type="match status" value="1"/>
</dbReference>
<keyword evidence="2" id="KW-0143">Chaperone</keyword>
<dbReference type="AlphaFoldDB" id="A0A521BJH5"/>
<evidence type="ECO:0000259" key="4">
    <source>
        <dbReference type="PROSITE" id="PS50076"/>
    </source>
</evidence>
<dbReference type="OrthoDB" id="287587at2"/>
<organism evidence="5 6">
    <name type="scientific">Solitalea koreensis</name>
    <dbReference type="NCBI Taxonomy" id="543615"/>
    <lineage>
        <taxon>Bacteria</taxon>
        <taxon>Pseudomonadati</taxon>
        <taxon>Bacteroidota</taxon>
        <taxon>Sphingobacteriia</taxon>
        <taxon>Sphingobacteriales</taxon>
        <taxon>Sphingobacteriaceae</taxon>
        <taxon>Solitalea</taxon>
    </lineage>
</organism>
<evidence type="ECO:0000256" key="1">
    <source>
        <dbReference type="ARBA" id="ARBA00010476"/>
    </source>
</evidence>
<gene>
    <name evidence="5" type="ORF">SAMN06265350_102249</name>
</gene>
<evidence type="ECO:0000313" key="5">
    <source>
        <dbReference type="EMBL" id="SMO47243.1"/>
    </source>
</evidence>
<dbReference type="GO" id="GO:0044571">
    <property type="term" value="P:[2Fe-2S] cluster assembly"/>
    <property type="evidence" value="ECO:0007669"/>
    <property type="project" value="InterPro"/>
</dbReference>
<dbReference type="GO" id="GO:0051087">
    <property type="term" value="F:protein-folding chaperone binding"/>
    <property type="evidence" value="ECO:0007669"/>
    <property type="project" value="InterPro"/>
</dbReference>
<comment type="function">
    <text evidence="3">Co-chaperone involved in the maturation of iron-sulfur cluster-containing proteins. Seems to help targeting proteins to be folded toward HscA.</text>
</comment>
<dbReference type="Gene3D" id="1.10.287.110">
    <property type="entry name" value="DnaJ domain"/>
    <property type="match status" value="1"/>
</dbReference>
<evidence type="ECO:0000313" key="6">
    <source>
        <dbReference type="Proteomes" id="UP000315971"/>
    </source>
</evidence>
<dbReference type="InterPro" id="IPR004640">
    <property type="entry name" value="HscB"/>
</dbReference>
<reference evidence="5 6" key="1">
    <citation type="submission" date="2017-05" db="EMBL/GenBank/DDBJ databases">
        <authorList>
            <person name="Varghese N."/>
            <person name="Submissions S."/>
        </authorList>
    </citation>
    <scope>NUCLEOTIDE SEQUENCE [LARGE SCALE GENOMIC DNA]</scope>
    <source>
        <strain evidence="5 6">DSM 21342</strain>
    </source>
</reference>
<dbReference type="EMBL" id="FXSZ01000002">
    <property type="protein sequence ID" value="SMO47243.1"/>
    <property type="molecule type" value="Genomic_DNA"/>
</dbReference>
<name>A0A521BJH5_9SPHI</name>
<dbReference type="GO" id="GO:0051259">
    <property type="term" value="P:protein complex oligomerization"/>
    <property type="evidence" value="ECO:0007669"/>
    <property type="project" value="InterPro"/>
</dbReference>
<dbReference type="SUPFAM" id="SSF47144">
    <property type="entry name" value="HSC20 (HSCB), C-terminal oligomerisation domain"/>
    <property type="match status" value="1"/>
</dbReference>
<dbReference type="RefSeq" id="WP_142601782.1">
    <property type="nucleotide sequence ID" value="NZ_FXSZ01000002.1"/>
</dbReference>
<protein>
    <submittedName>
        <fullName evidence="5">Molecular chaperone HscB</fullName>
    </submittedName>
</protein>
<dbReference type="Pfam" id="PF00226">
    <property type="entry name" value="DnaJ"/>
    <property type="match status" value="1"/>
</dbReference>
<dbReference type="Gene3D" id="1.20.1280.20">
    <property type="entry name" value="HscB, C-terminal domain"/>
    <property type="match status" value="1"/>
</dbReference>
<dbReference type="Proteomes" id="UP000315971">
    <property type="component" value="Unassembled WGS sequence"/>
</dbReference>
<dbReference type="SUPFAM" id="SSF46565">
    <property type="entry name" value="Chaperone J-domain"/>
    <property type="match status" value="1"/>
</dbReference>
<dbReference type="GO" id="GO:0001671">
    <property type="term" value="F:ATPase activator activity"/>
    <property type="evidence" value="ECO:0007669"/>
    <property type="project" value="InterPro"/>
</dbReference>
<dbReference type="NCBIfam" id="TIGR00714">
    <property type="entry name" value="hscB"/>
    <property type="match status" value="1"/>
</dbReference>
<dbReference type="Pfam" id="PF07743">
    <property type="entry name" value="HSCB_C"/>
    <property type="match status" value="1"/>
</dbReference>
<proteinExistence type="inferred from homology"/>
<sequence>MNYFQFYDLPVSFFIDESVLKKKFYAFSKEYHPDFYVNESQEKQDEILELSTLNNNAYKVLSNPDKRLEYILEINGLIQDGEKYQLPQAFLMEMMDINEELMDLQMDGDEESLKRVQGQVKAFETDLSEELTYLITDYEGLNTADQKKKLLIIKDNYYRRKYLLRIKDSLLMFAAR</sequence>
<comment type="similarity">
    <text evidence="1">Belongs to the HscB family.</text>
</comment>
<dbReference type="InterPro" id="IPR036869">
    <property type="entry name" value="J_dom_sf"/>
</dbReference>
<accession>A0A521BJH5</accession>
<feature type="domain" description="J" evidence="4">
    <location>
        <begin position="2"/>
        <end position="74"/>
    </location>
</feature>
<dbReference type="PANTHER" id="PTHR14021:SF15">
    <property type="entry name" value="IRON-SULFUR CLUSTER CO-CHAPERONE PROTEIN HSCB"/>
    <property type="match status" value="1"/>
</dbReference>
<dbReference type="CDD" id="cd06257">
    <property type="entry name" value="DnaJ"/>
    <property type="match status" value="1"/>
</dbReference>